<accession>A0A127FEC1</accession>
<evidence type="ECO:0000256" key="4">
    <source>
        <dbReference type="ARBA" id="ARBA00022989"/>
    </source>
</evidence>
<protein>
    <recommendedName>
        <fullName evidence="7">ABC3 transporter permease C-terminal domain-containing protein</fullName>
    </recommendedName>
</protein>
<evidence type="ECO:0000256" key="2">
    <source>
        <dbReference type="ARBA" id="ARBA00022475"/>
    </source>
</evidence>
<feature type="transmembrane region" description="Helical" evidence="6">
    <location>
        <begin position="306"/>
        <end position="333"/>
    </location>
</feature>
<evidence type="ECO:0000256" key="6">
    <source>
        <dbReference type="SAM" id="Phobius"/>
    </source>
</evidence>
<evidence type="ECO:0000256" key="3">
    <source>
        <dbReference type="ARBA" id="ARBA00022692"/>
    </source>
</evidence>
<dbReference type="Pfam" id="PF02687">
    <property type="entry name" value="FtsX"/>
    <property type="match status" value="2"/>
</dbReference>
<evidence type="ECO:0000313" key="9">
    <source>
        <dbReference type="Proteomes" id="UP000070250"/>
    </source>
</evidence>
<comment type="subcellular location">
    <subcellularLocation>
        <location evidence="1">Cell membrane</location>
        <topology evidence="1">Multi-pass membrane protein</topology>
    </subcellularLocation>
</comment>
<feature type="transmembrane region" description="Helical" evidence="6">
    <location>
        <begin position="714"/>
        <end position="733"/>
    </location>
</feature>
<feature type="domain" description="ABC3 transporter permease C-terminal" evidence="7">
    <location>
        <begin position="716"/>
        <end position="828"/>
    </location>
</feature>
<dbReference type="KEGG" id="sdf:ACG33_14415"/>
<feature type="transmembrane region" description="Helical" evidence="6">
    <location>
        <begin position="474"/>
        <end position="494"/>
    </location>
</feature>
<dbReference type="GO" id="GO:0005886">
    <property type="term" value="C:plasma membrane"/>
    <property type="evidence" value="ECO:0007669"/>
    <property type="project" value="UniProtKB-SubCell"/>
</dbReference>
<sequence length="835" mass="91145">MRAACPGRRILRLALLALVRDSKSGELRVLLLALLVAVSAMTAVGFFTSRVSLAVDRQAGEVLAADLRLESRQPLERDYFRMAADAGLRFAEMSTFPSVAFKGEDNALIAVRAVSSDYPLRGRLKIADQAFGPARETFQLPGAGEVWLESRLFAQLDAKIGDRIQVGAAELTVTQVLDYRPDQGSQFVDLAPTLLMRLEDVPATGLLQEGSRISHAALFAGETAAIAALKRQLELRKKPGQRIADLRDGSPQIRSAIDRAGRFLSLSALATLLLAAVAVAISARRYVVRHLDTAALMKSMGAPQRLVLGISVLELLMTGLLAGMLGAVVGYVAQEGIAYLLRDLVHGELPRPTLGAGWLGILVAVLILVGFALPPLLQLRHVPPARVLRRNLEPPPLRYMTVYGTALAALVVLLGWLLRDMELLVYVLVAIAGMFAALTLAGWILVRLLGRFRGKVGVSWRYGMANIARRDRDSIVQIVAFGLGLMVLLLLAVVRQDLMREWRASLPADAPNYFMINIRPDQEEALHEFFVERDMAPPRLVPMIRARLLSINSIPATEAVHSDRGREFIEREANLTWAADMQTDNILLEGRWWQPDDGGEPQVSVEIDLARALGLKIGDTLTYDVTGEELTARVTSFREVQWDTFQPNFFMVFSPGALDDSIGTYITSLHVRRDQRSMLADLSRHFPEVTAIDLEALLDQVRGVMDKASLAVQYVFGFSLLAGIMVLLAAVQSTLDERRYESAMLRTLGASRRIVLFGVAAEFTTLGLLSGMLAAIGASVAGYVLATQVFNLTYRFNPAIWGLGLLAGALLVGVSGTLATRSVVNHPPAAVLRDG</sequence>
<reference evidence="8 9" key="1">
    <citation type="submission" date="2015-06" db="EMBL/GenBank/DDBJ databases">
        <title>A Comprehensive Approach to Explore the Metabolic and Phylogenetic Diversity of Bacterial Steroid Degradation in the Environment: Testosterone as an Example.</title>
        <authorList>
            <person name="Yang F.-C."/>
            <person name="Chen Y.-L."/>
            <person name="Yu C.-P."/>
            <person name="Tang S.-L."/>
            <person name="Wang P.-H."/>
            <person name="Ismail W."/>
            <person name="Wang C.-H."/>
            <person name="Yang C.-Y."/>
            <person name="Chiang Y.-R."/>
        </authorList>
    </citation>
    <scope>NUCLEOTIDE SEQUENCE [LARGE SCALE GENOMIC DNA]</scope>
    <source>
        <strain evidence="8 9">DSM 18526</strain>
    </source>
</reference>
<evidence type="ECO:0000259" key="7">
    <source>
        <dbReference type="Pfam" id="PF02687"/>
    </source>
</evidence>
<keyword evidence="3 6" id="KW-0812">Transmembrane</keyword>
<name>A0A127FEC1_STEDE</name>
<feature type="transmembrane region" description="Helical" evidence="6">
    <location>
        <begin position="423"/>
        <end position="446"/>
    </location>
</feature>
<feature type="domain" description="ABC3 transporter permease C-terminal" evidence="7">
    <location>
        <begin position="268"/>
        <end position="384"/>
    </location>
</feature>
<dbReference type="PANTHER" id="PTHR30287">
    <property type="entry name" value="MEMBRANE COMPONENT OF PREDICTED ABC SUPERFAMILY METABOLITE UPTAKE TRANSPORTER"/>
    <property type="match status" value="1"/>
</dbReference>
<feature type="transmembrane region" description="Helical" evidence="6">
    <location>
        <begin position="29"/>
        <end position="48"/>
    </location>
</feature>
<dbReference type="InterPro" id="IPR003838">
    <property type="entry name" value="ABC3_permease_C"/>
</dbReference>
<keyword evidence="5 6" id="KW-0472">Membrane</keyword>
<dbReference type="PATRIC" id="fig|465721.4.peg.3084"/>
<keyword evidence="9" id="KW-1185">Reference proteome</keyword>
<proteinExistence type="predicted"/>
<organism evidence="8 9">
    <name type="scientific">Steroidobacter denitrificans</name>
    <dbReference type="NCBI Taxonomy" id="465721"/>
    <lineage>
        <taxon>Bacteria</taxon>
        <taxon>Pseudomonadati</taxon>
        <taxon>Pseudomonadota</taxon>
        <taxon>Gammaproteobacteria</taxon>
        <taxon>Steroidobacterales</taxon>
        <taxon>Steroidobacteraceae</taxon>
        <taxon>Steroidobacter</taxon>
    </lineage>
</organism>
<dbReference type="AlphaFoldDB" id="A0A127FEC1"/>
<evidence type="ECO:0000256" key="1">
    <source>
        <dbReference type="ARBA" id="ARBA00004651"/>
    </source>
</evidence>
<keyword evidence="2" id="KW-1003">Cell membrane</keyword>
<gene>
    <name evidence="8" type="ORF">ACG33_14415</name>
</gene>
<keyword evidence="4 6" id="KW-1133">Transmembrane helix</keyword>
<dbReference type="InterPro" id="IPR038766">
    <property type="entry name" value="Membrane_comp_ABC_pdt"/>
</dbReference>
<feature type="transmembrane region" description="Helical" evidence="6">
    <location>
        <begin position="798"/>
        <end position="819"/>
    </location>
</feature>
<feature type="transmembrane region" description="Helical" evidence="6">
    <location>
        <begin position="754"/>
        <end position="786"/>
    </location>
</feature>
<dbReference type="Proteomes" id="UP000070250">
    <property type="component" value="Chromosome"/>
</dbReference>
<evidence type="ECO:0000256" key="5">
    <source>
        <dbReference type="ARBA" id="ARBA00023136"/>
    </source>
</evidence>
<feature type="transmembrane region" description="Helical" evidence="6">
    <location>
        <begin position="353"/>
        <end position="377"/>
    </location>
</feature>
<dbReference type="EMBL" id="CP011971">
    <property type="protein sequence ID" value="AMN48270.1"/>
    <property type="molecule type" value="Genomic_DNA"/>
</dbReference>
<dbReference type="PANTHER" id="PTHR30287:SF1">
    <property type="entry name" value="INNER MEMBRANE PROTEIN"/>
    <property type="match status" value="1"/>
</dbReference>
<dbReference type="STRING" id="465721.ACG33_14415"/>
<feature type="transmembrane region" description="Helical" evidence="6">
    <location>
        <begin position="263"/>
        <end position="283"/>
    </location>
</feature>
<evidence type="ECO:0000313" key="8">
    <source>
        <dbReference type="EMBL" id="AMN48270.1"/>
    </source>
</evidence>
<feature type="transmembrane region" description="Helical" evidence="6">
    <location>
        <begin position="397"/>
        <end position="417"/>
    </location>
</feature>